<accession>A0ABT0RJ14</accession>
<organism evidence="1 2">
    <name type="scientific">Sphingomonas anseongensis</name>
    <dbReference type="NCBI Taxonomy" id="2908207"/>
    <lineage>
        <taxon>Bacteria</taxon>
        <taxon>Pseudomonadati</taxon>
        <taxon>Pseudomonadota</taxon>
        <taxon>Alphaproteobacteria</taxon>
        <taxon>Sphingomonadales</taxon>
        <taxon>Sphingomonadaceae</taxon>
        <taxon>Sphingomonas</taxon>
    </lineage>
</organism>
<protein>
    <submittedName>
        <fullName evidence="1">Uncharacterized protein</fullName>
    </submittedName>
</protein>
<gene>
    <name evidence="1" type="ORF">LZ519_11455</name>
</gene>
<dbReference type="EMBL" id="JAMGBC010000001">
    <property type="protein sequence ID" value="MCL6679925.1"/>
    <property type="molecule type" value="Genomic_DNA"/>
</dbReference>
<name>A0ABT0RJ14_9SPHN</name>
<keyword evidence="2" id="KW-1185">Reference proteome</keyword>
<dbReference type="Proteomes" id="UP001165343">
    <property type="component" value="Unassembled WGS sequence"/>
</dbReference>
<sequence>MMEALLARANRIARAAQSVRLQQIATTMRGQGLAAAVDGESVVVRGSKLANRWIADPLLRFAGRSSR</sequence>
<comment type="caution">
    <text evidence="1">The sequence shown here is derived from an EMBL/GenBank/DDBJ whole genome shotgun (WGS) entry which is preliminary data.</text>
</comment>
<reference evidence="1" key="1">
    <citation type="submission" date="2022-05" db="EMBL/GenBank/DDBJ databases">
        <authorList>
            <person name="Jo J.-H."/>
            <person name="Im W.-T."/>
        </authorList>
    </citation>
    <scope>NUCLEOTIDE SEQUENCE</scope>
    <source>
        <strain evidence="1">RG327</strain>
    </source>
</reference>
<evidence type="ECO:0000313" key="1">
    <source>
        <dbReference type="EMBL" id="MCL6679925.1"/>
    </source>
</evidence>
<proteinExistence type="predicted"/>
<evidence type="ECO:0000313" key="2">
    <source>
        <dbReference type="Proteomes" id="UP001165343"/>
    </source>
</evidence>
<dbReference type="RefSeq" id="WP_249868798.1">
    <property type="nucleotide sequence ID" value="NZ_JAMGBC010000001.1"/>
</dbReference>